<evidence type="ECO:0000256" key="1">
    <source>
        <dbReference type="SAM" id="MobiDB-lite"/>
    </source>
</evidence>
<sequence>MQINTRVDTPKQRKQTPENFPANVPVALRYCSAEIDYLLLREH</sequence>
<organism evidence="2 3">
    <name type="scientific">Gardnerella vaginalis</name>
    <dbReference type="NCBI Taxonomy" id="2702"/>
    <lineage>
        <taxon>Bacteria</taxon>
        <taxon>Bacillati</taxon>
        <taxon>Actinomycetota</taxon>
        <taxon>Actinomycetes</taxon>
        <taxon>Bifidobacteriales</taxon>
        <taxon>Bifidobacteriaceae</taxon>
        <taxon>Gardnerella</taxon>
    </lineage>
</organism>
<dbReference type="PATRIC" id="fig|2702.100.peg.1389"/>
<dbReference type="Proteomes" id="UP000070687">
    <property type="component" value="Unassembled WGS sequence"/>
</dbReference>
<evidence type="ECO:0000313" key="2">
    <source>
        <dbReference type="EMBL" id="KXA18132.1"/>
    </source>
</evidence>
<dbReference type="AlphaFoldDB" id="A0A133NPA7"/>
<gene>
    <name evidence="2" type="ORF">HMPREF3208_01401</name>
</gene>
<accession>A0A133NPA7</accession>
<reference evidence="2 3" key="1">
    <citation type="submission" date="2016-01" db="EMBL/GenBank/DDBJ databases">
        <authorList>
            <person name="Oliw E.H."/>
        </authorList>
    </citation>
    <scope>NUCLEOTIDE SEQUENCE [LARGE SCALE GENOMIC DNA]</scope>
    <source>
        <strain evidence="2 3">PSS_7772B</strain>
    </source>
</reference>
<protein>
    <submittedName>
        <fullName evidence="2">Uncharacterized protein</fullName>
    </submittedName>
</protein>
<proteinExistence type="predicted"/>
<comment type="caution">
    <text evidence="2">The sequence shown here is derived from an EMBL/GenBank/DDBJ whole genome shotgun (WGS) entry which is preliminary data.</text>
</comment>
<feature type="region of interest" description="Disordered" evidence="1">
    <location>
        <begin position="1"/>
        <end position="20"/>
    </location>
</feature>
<evidence type="ECO:0000313" key="3">
    <source>
        <dbReference type="Proteomes" id="UP000070687"/>
    </source>
</evidence>
<dbReference type="EMBL" id="LRQB01000103">
    <property type="protein sequence ID" value="KXA18132.1"/>
    <property type="molecule type" value="Genomic_DNA"/>
</dbReference>
<name>A0A133NPA7_GARVA</name>